<dbReference type="InterPro" id="IPR006110">
    <property type="entry name" value="Pol_omega/Rpo6/RPB6"/>
</dbReference>
<dbReference type="GO" id="GO:0003899">
    <property type="term" value="F:DNA-directed RNA polymerase activity"/>
    <property type="evidence" value="ECO:0007669"/>
    <property type="project" value="UniProtKB-UniRule"/>
</dbReference>
<dbReference type="SMART" id="SM01409">
    <property type="entry name" value="RNA_pol_Rpb6"/>
    <property type="match status" value="1"/>
</dbReference>
<evidence type="ECO:0000256" key="2">
    <source>
        <dbReference type="ARBA" id="ARBA00012418"/>
    </source>
</evidence>
<dbReference type="RefSeq" id="WP_243116408.1">
    <property type="nucleotide sequence ID" value="NZ_SOAZ01000006.1"/>
</dbReference>
<evidence type="ECO:0000256" key="6">
    <source>
        <dbReference type="ARBA" id="ARBA00022695"/>
    </source>
</evidence>
<dbReference type="GO" id="GO:0003677">
    <property type="term" value="F:DNA binding"/>
    <property type="evidence" value="ECO:0007669"/>
    <property type="project" value="UniProtKB-UniRule"/>
</dbReference>
<dbReference type="InterPro" id="IPR036161">
    <property type="entry name" value="RPB6/omega-like_sf"/>
</dbReference>
<comment type="catalytic activity">
    <reaction evidence="9 10">
        <text>RNA(n) + a ribonucleoside 5'-triphosphate = RNA(n+1) + diphosphate</text>
        <dbReference type="Rhea" id="RHEA:21248"/>
        <dbReference type="Rhea" id="RHEA-COMP:14527"/>
        <dbReference type="Rhea" id="RHEA-COMP:17342"/>
        <dbReference type="ChEBI" id="CHEBI:33019"/>
        <dbReference type="ChEBI" id="CHEBI:61557"/>
        <dbReference type="ChEBI" id="CHEBI:140395"/>
        <dbReference type="EC" id="2.7.7.6"/>
    </reaction>
</comment>
<evidence type="ECO:0000313" key="12">
    <source>
        <dbReference type="Proteomes" id="UP000295325"/>
    </source>
</evidence>
<proteinExistence type="inferred from homology"/>
<comment type="function">
    <text evidence="10">Promotes RNA polymerase assembly. Latches the N- and C-terminal regions of the beta' subunit thereby facilitating its interaction with the beta and alpha subunits.</text>
</comment>
<reference evidence="11 12" key="1">
    <citation type="submission" date="2019-03" db="EMBL/GenBank/DDBJ databases">
        <title>Genomic Encyclopedia of Type Strains, Phase IV (KMG-IV): sequencing the most valuable type-strain genomes for metagenomic binning, comparative biology and taxonomic classification.</title>
        <authorList>
            <person name="Goeker M."/>
        </authorList>
    </citation>
    <scope>NUCLEOTIDE SEQUENCE [LARGE SCALE GENOMIC DNA]</scope>
    <source>
        <strain evidence="11 12">DSM 24455</strain>
    </source>
</reference>
<dbReference type="NCBIfam" id="TIGR00690">
    <property type="entry name" value="rpoZ"/>
    <property type="match status" value="1"/>
</dbReference>
<dbReference type="HAMAP" id="MF_00366">
    <property type="entry name" value="RNApol_bact_RpoZ"/>
    <property type="match status" value="1"/>
</dbReference>
<gene>
    <name evidence="10" type="primary">rpoZ</name>
    <name evidence="11" type="ORF">EDD71_106128</name>
</gene>
<keyword evidence="5 10" id="KW-0808">Transferase</keyword>
<name>A0A4R7KSH7_9CLOT</name>
<comment type="caution">
    <text evidence="11">The sequence shown here is derived from an EMBL/GenBank/DDBJ whole genome shotgun (WGS) entry which is preliminary data.</text>
</comment>
<dbReference type="EMBL" id="SOAZ01000006">
    <property type="protein sequence ID" value="TDT61644.1"/>
    <property type="molecule type" value="Genomic_DNA"/>
</dbReference>
<dbReference type="Gene3D" id="3.90.940.10">
    <property type="match status" value="1"/>
</dbReference>
<evidence type="ECO:0000256" key="9">
    <source>
        <dbReference type="ARBA" id="ARBA00048552"/>
    </source>
</evidence>
<dbReference type="SUPFAM" id="SSF63562">
    <property type="entry name" value="RPB6/omega subunit-like"/>
    <property type="match status" value="1"/>
</dbReference>
<keyword evidence="12" id="KW-1185">Reference proteome</keyword>
<organism evidence="11 12">
    <name type="scientific">Fonticella tunisiensis</name>
    <dbReference type="NCBI Taxonomy" id="1096341"/>
    <lineage>
        <taxon>Bacteria</taxon>
        <taxon>Bacillati</taxon>
        <taxon>Bacillota</taxon>
        <taxon>Clostridia</taxon>
        <taxon>Eubacteriales</taxon>
        <taxon>Clostridiaceae</taxon>
        <taxon>Fonticella</taxon>
    </lineage>
</organism>
<protein>
    <recommendedName>
        <fullName evidence="3 10">DNA-directed RNA polymerase subunit omega</fullName>
        <shortName evidence="10">RNAP omega subunit</shortName>
        <ecNumber evidence="2 10">2.7.7.6</ecNumber>
    </recommendedName>
    <alternativeName>
        <fullName evidence="10">RNA polymerase omega subunit</fullName>
    </alternativeName>
    <alternativeName>
        <fullName evidence="8 10">Transcriptase subunit omega</fullName>
    </alternativeName>
</protein>
<accession>A0A4R7KSH7</accession>
<dbReference type="AlphaFoldDB" id="A0A4R7KSH7"/>
<dbReference type="EC" id="2.7.7.6" evidence="2 10"/>
<evidence type="ECO:0000313" key="11">
    <source>
        <dbReference type="EMBL" id="TDT61644.1"/>
    </source>
</evidence>
<dbReference type="GO" id="GO:0000428">
    <property type="term" value="C:DNA-directed RNA polymerase complex"/>
    <property type="evidence" value="ECO:0007669"/>
    <property type="project" value="UniProtKB-KW"/>
</dbReference>
<keyword evidence="6 10" id="KW-0548">Nucleotidyltransferase</keyword>
<evidence type="ECO:0000256" key="1">
    <source>
        <dbReference type="ARBA" id="ARBA00006711"/>
    </source>
</evidence>
<sequence>MSSNSMINPSIVSLLEKVDNRYSLVVIAARRARQIVDGAKTLVDIESTKPVTIAINEINEGKIKYESVKSGIK</sequence>
<evidence type="ECO:0000256" key="3">
    <source>
        <dbReference type="ARBA" id="ARBA00013725"/>
    </source>
</evidence>
<evidence type="ECO:0000256" key="7">
    <source>
        <dbReference type="ARBA" id="ARBA00023163"/>
    </source>
</evidence>
<comment type="similarity">
    <text evidence="1 10">Belongs to the RNA polymerase subunit omega family.</text>
</comment>
<keyword evidence="7 10" id="KW-0804">Transcription</keyword>
<dbReference type="GO" id="GO:0006351">
    <property type="term" value="P:DNA-templated transcription"/>
    <property type="evidence" value="ECO:0007669"/>
    <property type="project" value="UniProtKB-UniRule"/>
</dbReference>
<dbReference type="PANTHER" id="PTHR34476">
    <property type="entry name" value="DNA-DIRECTED RNA POLYMERASE SUBUNIT OMEGA"/>
    <property type="match status" value="1"/>
</dbReference>
<dbReference type="Pfam" id="PF01192">
    <property type="entry name" value="RNA_pol_Rpb6"/>
    <property type="match status" value="1"/>
</dbReference>
<evidence type="ECO:0000256" key="8">
    <source>
        <dbReference type="ARBA" id="ARBA00029924"/>
    </source>
</evidence>
<evidence type="ECO:0000256" key="10">
    <source>
        <dbReference type="HAMAP-Rule" id="MF_00366"/>
    </source>
</evidence>
<dbReference type="Proteomes" id="UP000295325">
    <property type="component" value="Unassembled WGS sequence"/>
</dbReference>
<evidence type="ECO:0000256" key="4">
    <source>
        <dbReference type="ARBA" id="ARBA00022478"/>
    </source>
</evidence>
<dbReference type="PANTHER" id="PTHR34476:SF1">
    <property type="entry name" value="DNA-DIRECTED RNA POLYMERASE SUBUNIT OMEGA"/>
    <property type="match status" value="1"/>
</dbReference>
<evidence type="ECO:0000256" key="5">
    <source>
        <dbReference type="ARBA" id="ARBA00022679"/>
    </source>
</evidence>
<keyword evidence="4 10" id="KW-0240">DNA-directed RNA polymerase</keyword>
<dbReference type="InterPro" id="IPR003716">
    <property type="entry name" value="DNA-dir_RNA_pol_omega"/>
</dbReference>
<comment type="subunit">
    <text evidence="10">The RNAP catalytic core consists of 2 alpha, 1 beta, 1 beta' and 1 omega subunit. When a sigma factor is associated with the core the holoenzyme is formed, which can initiate transcription.</text>
</comment>